<proteinExistence type="evidence at transcript level"/>
<evidence type="ECO:0000313" key="1">
    <source>
        <dbReference type="EMBL" id="AEY59040.1"/>
    </source>
</evidence>
<accession>V9ID71</accession>
<protein>
    <submittedName>
        <fullName evidence="1">Uncharacterized protein</fullName>
    </submittedName>
</protein>
<gene>
    <name evidence="1" type="ORF">ACCB01704.2</name>
</gene>
<reference evidence="1" key="1">
    <citation type="submission" date="2011-11" db="EMBL/GenBank/DDBJ databases">
        <title>Decoding the brain transcriptome of the Eastern honeybee (Apis cerana) based on pyrosequencing.</title>
        <authorList>
            <person name="Sun L."/>
            <person name="Zheng H."/>
            <person name="Wang Y."/>
            <person name="Xie X."/>
            <person name="Zhu Y."/>
            <person name="Gu W."/>
            <person name="Wang S."/>
        </authorList>
    </citation>
    <scope>NUCLEOTIDE SEQUENCE</scope>
    <source>
        <tissue evidence="1">Brain</tissue>
    </source>
</reference>
<name>V9ID71_APICE</name>
<dbReference type="AlphaFoldDB" id="V9ID71"/>
<dbReference type="EMBL" id="JR040230">
    <property type="protein sequence ID" value="AEY59040.1"/>
    <property type="molecule type" value="mRNA"/>
</dbReference>
<organism evidence="1">
    <name type="scientific">Apis cerana</name>
    <name type="common">Indian honeybee</name>
    <dbReference type="NCBI Taxonomy" id="7461"/>
    <lineage>
        <taxon>Eukaryota</taxon>
        <taxon>Metazoa</taxon>
        <taxon>Ecdysozoa</taxon>
        <taxon>Arthropoda</taxon>
        <taxon>Hexapoda</taxon>
        <taxon>Insecta</taxon>
        <taxon>Pterygota</taxon>
        <taxon>Neoptera</taxon>
        <taxon>Endopterygota</taxon>
        <taxon>Hymenoptera</taxon>
        <taxon>Apocrita</taxon>
        <taxon>Aculeata</taxon>
        <taxon>Apoidea</taxon>
        <taxon>Anthophila</taxon>
        <taxon>Apidae</taxon>
        <taxon>Apis</taxon>
    </lineage>
</organism>
<sequence length="88" mass="10018">MKNMARMKACVRPAMCKPYGKQSEALQKTLVDTIQLVQSLRSFLPPPHIPVSSWKNEDKHRLDHTGTPYLPSLKTGGLEELCEQRKLD</sequence>